<reference evidence="2" key="1">
    <citation type="submission" date="2013-12" db="EMBL/GenBank/DDBJ databases">
        <title>The Genome Sequence of Aphanomyces astaci APO3.</title>
        <authorList>
            <consortium name="The Broad Institute Genomics Platform"/>
            <person name="Russ C."/>
            <person name="Tyler B."/>
            <person name="van West P."/>
            <person name="Dieguez-Uribeondo J."/>
            <person name="Young S.K."/>
            <person name="Zeng Q."/>
            <person name="Gargeya S."/>
            <person name="Fitzgerald M."/>
            <person name="Abouelleil A."/>
            <person name="Alvarado L."/>
            <person name="Chapman S.B."/>
            <person name="Gainer-Dewar J."/>
            <person name="Goldberg J."/>
            <person name="Griggs A."/>
            <person name="Gujja S."/>
            <person name="Hansen M."/>
            <person name="Howarth C."/>
            <person name="Imamovic A."/>
            <person name="Ireland A."/>
            <person name="Larimer J."/>
            <person name="McCowan C."/>
            <person name="Murphy C."/>
            <person name="Pearson M."/>
            <person name="Poon T.W."/>
            <person name="Priest M."/>
            <person name="Roberts A."/>
            <person name="Saif S."/>
            <person name="Shea T."/>
            <person name="Sykes S."/>
            <person name="Wortman J."/>
            <person name="Nusbaum C."/>
            <person name="Birren B."/>
        </authorList>
    </citation>
    <scope>NUCLEOTIDE SEQUENCE [LARGE SCALE GENOMIC DNA]</scope>
    <source>
        <strain evidence="2">APO3</strain>
    </source>
</reference>
<feature type="compositionally biased region" description="Low complexity" evidence="1">
    <location>
        <begin position="577"/>
        <end position="592"/>
    </location>
</feature>
<name>W4G137_APHAT</name>
<dbReference type="EMBL" id="KI913153">
    <property type="protein sequence ID" value="ETV72628.1"/>
    <property type="molecule type" value="Genomic_DNA"/>
</dbReference>
<gene>
    <name evidence="2" type="ORF">H257_12378</name>
</gene>
<dbReference type="GeneID" id="20814374"/>
<dbReference type="RefSeq" id="XP_009837856.1">
    <property type="nucleotide sequence ID" value="XM_009839554.1"/>
</dbReference>
<evidence type="ECO:0000256" key="1">
    <source>
        <dbReference type="SAM" id="MobiDB-lite"/>
    </source>
</evidence>
<feature type="region of interest" description="Disordered" evidence="1">
    <location>
        <begin position="221"/>
        <end position="245"/>
    </location>
</feature>
<feature type="region of interest" description="Disordered" evidence="1">
    <location>
        <begin position="348"/>
        <end position="367"/>
    </location>
</feature>
<dbReference type="VEuPathDB" id="FungiDB:H257_12378"/>
<evidence type="ECO:0000313" key="2">
    <source>
        <dbReference type="EMBL" id="ETV72628.1"/>
    </source>
</evidence>
<dbReference type="AlphaFoldDB" id="W4G137"/>
<accession>W4G137</accession>
<sequence length="711" mass="78726">MNQATLERDDVLLQCMHLAQSLQLAFPTKQHPHMYDDAYLPHVVHSLAHTQALPVDLLSALTFVADVYQQLTQAQYVESNVLQSVLYLLQMPPLNAFVQPAASYPMQYHSHHPHHEHPHAPPYVSAVRHPATPLYMPPLQHYYGNSFTPLQPPYAATSSHRHVPATPQHVGLPPSMNQMECPVSPTSSRGYASPPQHLYQHDHIMHPDDCYYYDDEDLASDSFPSQSTPADARRSSAPSPLLFASPPDGGDFGIAHEETLLDTSFLCRHFATSTLLPFDLLSGGEPSASPTYNRSHRPETNYTFSKDIFSVDLQHHKQLDDVDDGHPHHGGQPQRPLFAFSHQHHESCYDRHDDGAPKASPSAHIHPASLSSLPRKALPIPSTHEVDQYLSTTTSSPSTSREDDLYDAALELRFQPFLDSLTHDDDDDNDHVATCVSLNQVQPQQSQFDGQDHEPHLDDDDEPAGPTHEDDRMQPPHAQLHPCSDEPEAVPSMSASLLADGESVTSSSSASLDDVEATSATKLSTKGDAEVHVVQPKRRYLYDAPTALEIQNQSVQIHMHTTSNNHNDAASKPPPRTTATTATATTTNPRATTTKSINKEPLATTEDVVAAMTTWISRMHAQGHRFDDKARQKFQELAAVDPYRAVGITVSFDLRNHTIQNKSAWLARACFNCQRKHHPSTLATKSTSYRKAVPSKITRTATTTSTPLPPK</sequence>
<organism evidence="2">
    <name type="scientific">Aphanomyces astaci</name>
    <name type="common">Crayfish plague agent</name>
    <dbReference type="NCBI Taxonomy" id="112090"/>
    <lineage>
        <taxon>Eukaryota</taxon>
        <taxon>Sar</taxon>
        <taxon>Stramenopiles</taxon>
        <taxon>Oomycota</taxon>
        <taxon>Saprolegniomycetes</taxon>
        <taxon>Saprolegniales</taxon>
        <taxon>Verrucalvaceae</taxon>
        <taxon>Aphanomyces</taxon>
    </lineage>
</organism>
<feature type="compositionally biased region" description="Low complexity" evidence="1">
    <location>
        <begin position="235"/>
        <end position="245"/>
    </location>
</feature>
<dbReference type="OrthoDB" id="76841at2759"/>
<feature type="region of interest" description="Disordered" evidence="1">
    <location>
        <begin position="442"/>
        <end position="513"/>
    </location>
</feature>
<feature type="region of interest" description="Disordered" evidence="1">
    <location>
        <begin position="381"/>
        <end position="401"/>
    </location>
</feature>
<feature type="region of interest" description="Disordered" evidence="1">
    <location>
        <begin position="564"/>
        <end position="592"/>
    </location>
</feature>
<proteinExistence type="predicted"/>
<protein>
    <submittedName>
        <fullName evidence="2">Uncharacterized protein</fullName>
    </submittedName>
</protein>